<evidence type="ECO:0000313" key="3">
    <source>
        <dbReference type="Proteomes" id="UP000465263"/>
    </source>
</evidence>
<dbReference type="AlphaFoldDB" id="A0A7I9XRR5"/>
<protein>
    <submittedName>
        <fullName evidence="2">Uncharacterized protein</fullName>
    </submittedName>
</protein>
<dbReference type="Proteomes" id="UP000465263">
    <property type="component" value="Unassembled WGS sequence"/>
</dbReference>
<keyword evidence="1" id="KW-0812">Transmembrane</keyword>
<accession>A0A7I9XRR5</accession>
<evidence type="ECO:0000313" key="2">
    <source>
        <dbReference type="EMBL" id="GFG72200.1"/>
    </source>
</evidence>
<proteinExistence type="predicted"/>
<keyword evidence="3" id="KW-1185">Reference proteome</keyword>
<evidence type="ECO:0000256" key="1">
    <source>
        <dbReference type="SAM" id="Phobius"/>
    </source>
</evidence>
<feature type="transmembrane region" description="Helical" evidence="1">
    <location>
        <begin position="21"/>
        <end position="54"/>
    </location>
</feature>
<gene>
    <name evidence="2" type="ORF">MSEN_39200</name>
</gene>
<comment type="caution">
    <text evidence="2">The sequence shown here is derived from an EMBL/GenBank/DDBJ whole genome shotgun (WGS) entry which is preliminary data.</text>
</comment>
<reference evidence="2 3" key="1">
    <citation type="journal article" date="2019" name="Emerg. Microbes Infect.">
        <title>Comprehensive subspecies identification of 175 nontuberculous mycobacteria species based on 7547 genomic profiles.</title>
        <authorList>
            <person name="Matsumoto Y."/>
            <person name="Kinjo T."/>
            <person name="Motooka D."/>
            <person name="Nabeya D."/>
            <person name="Jung N."/>
            <person name="Uechi K."/>
            <person name="Horii T."/>
            <person name="Iida T."/>
            <person name="Fujita J."/>
            <person name="Nakamura S."/>
        </authorList>
    </citation>
    <scope>NUCLEOTIDE SEQUENCE [LARGE SCALE GENOMIC DNA]</scope>
    <source>
        <strain evidence="2 3">JCM 16017</strain>
    </source>
</reference>
<keyword evidence="1" id="KW-0472">Membrane</keyword>
<keyword evidence="1" id="KW-1133">Transmembrane helix</keyword>
<organism evidence="2 3">
    <name type="scientific">Mycolicibacter senuensis</name>
    <dbReference type="NCBI Taxonomy" id="386913"/>
    <lineage>
        <taxon>Bacteria</taxon>
        <taxon>Bacillati</taxon>
        <taxon>Actinomycetota</taxon>
        <taxon>Actinomycetes</taxon>
        <taxon>Mycobacteriales</taxon>
        <taxon>Mycobacteriaceae</taxon>
        <taxon>Mycolicibacter</taxon>
    </lineage>
</organism>
<sequence>MQAMNALTARARTALRSGAGPVVALLFVAALCGSAGLCIAVVVLAALGFAGYLLAPWLLEQRAVAVRGHEQLRRRADQQHRWALRGDNRGLYGTDGAALMRRIAADATPDDEPADGSDEEPQIAAVAYTPEGLDALLAERPACWRYAAFVSVLVQRYAALQSRLRDQQLGYAPTRGALIRTRFQLGQYLYDLLDEMLALINQVEELMLSPGFTRMFGEPTDETTADADAILHAAHRLMDLHERLLGLAERCRGVNAPGEHADVVRDCARVLDVPLEGYRRFIDEFVGRVGELPDVLPYARGTIQMDPVMLEMEDSDELLDAAVTGLRSLAPGGR</sequence>
<dbReference type="EMBL" id="BLKV01000002">
    <property type="protein sequence ID" value="GFG72200.1"/>
    <property type="molecule type" value="Genomic_DNA"/>
</dbReference>
<name>A0A7I9XRR5_9MYCO</name>